<accession>A0AAX3YUJ1</accession>
<organism evidence="2 5">
    <name type="scientific">Rhodococcus opacus</name>
    <name type="common">Nocardia opaca</name>
    <dbReference type="NCBI Taxonomy" id="37919"/>
    <lineage>
        <taxon>Bacteria</taxon>
        <taxon>Bacillati</taxon>
        <taxon>Actinomycetota</taxon>
        <taxon>Actinomycetes</taxon>
        <taxon>Mycobacteriales</taxon>
        <taxon>Nocardiaceae</taxon>
        <taxon>Rhodococcus</taxon>
    </lineage>
</organism>
<reference evidence="2" key="2">
    <citation type="submission" date="2023-07" db="EMBL/GenBank/DDBJ databases">
        <title>Genomic analysis of Rhodococcus opacus VOC-14 with glycol ethers degradation activity.</title>
        <authorList>
            <person name="Narkevich D.A."/>
            <person name="Hlushen A.M."/>
            <person name="Akhremchuk A.E."/>
            <person name="Sikolenko M.A."/>
            <person name="Valentovich L.N."/>
        </authorList>
    </citation>
    <scope>NUCLEOTIDE SEQUENCE</scope>
    <source>
        <strain evidence="2">VOC-14</strain>
        <plasmid evidence="2">pRho-VOC14-L</plasmid>
    </source>
</reference>
<dbReference type="EMBL" id="CP130956">
    <property type="protein sequence ID" value="WLF52400.1"/>
    <property type="molecule type" value="Genomic_DNA"/>
</dbReference>
<dbReference type="RefSeq" id="WP_206016544.1">
    <property type="nucleotide sequence ID" value="NZ_CP110470.1"/>
</dbReference>
<dbReference type="AlphaFoldDB" id="A0AAX3YUJ1"/>
<dbReference type="EMBL" id="CP130956">
    <property type="protein sequence ID" value="WLF51803.1"/>
    <property type="molecule type" value="Genomic_DNA"/>
</dbReference>
<evidence type="ECO:0000313" key="4">
    <source>
        <dbReference type="Proteomes" id="UP001066327"/>
    </source>
</evidence>
<geneLocation type="plasmid" evidence="2 5">
    <name>pRho-VOC14-L</name>
</geneLocation>
<evidence type="ECO:0000313" key="2">
    <source>
        <dbReference type="EMBL" id="WLF51803.1"/>
    </source>
</evidence>
<gene>
    <name evidence="1" type="ORF">O4328_34815</name>
    <name evidence="2" type="ORF">Q5707_40730</name>
    <name evidence="3" type="ORF">Q5707_44265</name>
</gene>
<dbReference type="Proteomes" id="UP001231166">
    <property type="component" value="Plasmid pRho-VOC14-L"/>
</dbReference>
<keyword evidence="2" id="KW-0614">Plasmid</keyword>
<dbReference type="Proteomes" id="UP001066327">
    <property type="component" value="Unassembled WGS sequence"/>
</dbReference>
<evidence type="ECO:0000313" key="5">
    <source>
        <dbReference type="Proteomes" id="UP001231166"/>
    </source>
</evidence>
<name>A0AAX3YUJ1_RHOOP</name>
<protein>
    <submittedName>
        <fullName evidence="2">Uncharacterized protein</fullName>
    </submittedName>
</protein>
<reference evidence="1" key="1">
    <citation type="submission" date="2022-12" db="EMBL/GenBank/DDBJ databases">
        <authorList>
            <person name="Krivoruchko A.V."/>
            <person name="Elkin A."/>
        </authorList>
    </citation>
    <scope>NUCLEOTIDE SEQUENCE</scope>
    <source>
        <strain evidence="1">IEGM 249</strain>
    </source>
</reference>
<sequence>MRTPLRRSTQALGLGSIGRQQDSCALHTTLFDAQWDIYGRFEQTSDVWRAASLQFNPPGEEFPSALLEMLSEDHTKFLRDLRSFDVQDSIAFDLTSGQLVSSKYLVIVTALRVWRDQRRSQRPTTSPTRCPR</sequence>
<proteinExistence type="predicted"/>
<dbReference type="EMBL" id="JAPWIS010000025">
    <property type="protein sequence ID" value="MCZ4588763.1"/>
    <property type="molecule type" value="Genomic_DNA"/>
</dbReference>
<evidence type="ECO:0000313" key="1">
    <source>
        <dbReference type="EMBL" id="MCZ4588763.1"/>
    </source>
</evidence>
<keyword evidence="4" id="KW-1185">Reference proteome</keyword>
<evidence type="ECO:0000313" key="3">
    <source>
        <dbReference type="EMBL" id="WLF52400.1"/>
    </source>
</evidence>